<keyword evidence="2" id="KW-1185">Reference proteome</keyword>
<dbReference type="Proteomes" id="UP000194873">
    <property type="component" value="Unassembled WGS sequence"/>
</dbReference>
<proteinExistence type="predicted"/>
<organism evidence="1 2">
    <name type="scientific">Hymenobacter crusticola</name>
    <dbReference type="NCBI Taxonomy" id="1770526"/>
    <lineage>
        <taxon>Bacteria</taxon>
        <taxon>Pseudomonadati</taxon>
        <taxon>Bacteroidota</taxon>
        <taxon>Cytophagia</taxon>
        <taxon>Cytophagales</taxon>
        <taxon>Hymenobacteraceae</taxon>
        <taxon>Hymenobacter</taxon>
    </lineage>
</organism>
<protein>
    <submittedName>
        <fullName evidence="1">Uncharacterized protein</fullName>
    </submittedName>
</protein>
<dbReference type="OrthoDB" id="9856388at2"/>
<evidence type="ECO:0000313" key="2">
    <source>
        <dbReference type="Proteomes" id="UP000194873"/>
    </source>
</evidence>
<name>A0A2C9ZTY3_9BACT</name>
<evidence type="ECO:0000313" key="1">
    <source>
        <dbReference type="EMBL" id="OUJ70171.1"/>
    </source>
</evidence>
<dbReference type="AlphaFoldDB" id="A0A2C9ZTY3"/>
<dbReference type="RefSeq" id="WP_086596910.1">
    <property type="nucleotide sequence ID" value="NZ_MTSE01000026.1"/>
</dbReference>
<accession>A0A2C9ZTY3</accession>
<gene>
    <name evidence="1" type="ORF">BXP70_25310</name>
</gene>
<reference evidence="1 2" key="1">
    <citation type="submission" date="2017-01" db="EMBL/GenBank/DDBJ databases">
        <title>A new Hymenobacter.</title>
        <authorList>
            <person name="Liang Y."/>
            <person name="Feng F."/>
        </authorList>
    </citation>
    <scope>NUCLEOTIDE SEQUENCE [LARGE SCALE GENOMIC DNA]</scope>
    <source>
        <strain evidence="1">MIMBbqt21</strain>
    </source>
</reference>
<sequence>MPQKAVFKAPNNEKLRQFAHAFVQSEINMQLGEEGLDACFIIGIQLERVLPAYRKYADIVSQTNIRLERVKDHFGEHWYKLSNGQRRTLEAFIRSDAEVTGKQIEAHIKYLETYQQHMASFGPNGQKELQKKIAQVLGWSMQEEEQGAIEHEEGIAA</sequence>
<comment type="caution">
    <text evidence="1">The sequence shown here is derived from an EMBL/GenBank/DDBJ whole genome shotgun (WGS) entry which is preliminary data.</text>
</comment>
<dbReference type="EMBL" id="MTSE01000026">
    <property type="protein sequence ID" value="OUJ70171.1"/>
    <property type="molecule type" value="Genomic_DNA"/>
</dbReference>